<feature type="region of interest" description="Disordered" evidence="1">
    <location>
        <begin position="211"/>
        <end position="238"/>
    </location>
</feature>
<feature type="transmembrane region" description="Helical" evidence="2">
    <location>
        <begin position="90"/>
        <end position="114"/>
    </location>
</feature>
<accession>A0A1G4M7M8</accession>
<gene>
    <name evidence="3" type="ORF">LAFE_0B03906G</name>
</gene>
<name>A0A1G4M7M8_LACFM</name>
<dbReference type="Proteomes" id="UP000190831">
    <property type="component" value="Chromosome B"/>
</dbReference>
<feature type="transmembrane region" description="Helical" evidence="2">
    <location>
        <begin position="310"/>
        <end position="336"/>
    </location>
</feature>
<feature type="transmembrane region" description="Helical" evidence="2">
    <location>
        <begin position="61"/>
        <end position="78"/>
    </location>
</feature>
<organism evidence="3 4">
    <name type="scientific">Lachancea fermentati</name>
    <name type="common">Zygosaccharomyces fermentati</name>
    <dbReference type="NCBI Taxonomy" id="4955"/>
    <lineage>
        <taxon>Eukaryota</taxon>
        <taxon>Fungi</taxon>
        <taxon>Dikarya</taxon>
        <taxon>Ascomycota</taxon>
        <taxon>Saccharomycotina</taxon>
        <taxon>Saccharomycetes</taxon>
        <taxon>Saccharomycetales</taxon>
        <taxon>Saccharomycetaceae</taxon>
        <taxon>Lachancea</taxon>
    </lineage>
</organism>
<evidence type="ECO:0000313" key="4">
    <source>
        <dbReference type="Proteomes" id="UP000190831"/>
    </source>
</evidence>
<feature type="transmembrane region" description="Helical" evidence="2">
    <location>
        <begin position="461"/>
        <end position="482"/>
    </location>
</feature>
<keyword evidence="2" id="KW-1133">Transmembrane helix</keyword>
<feature type="transmembrane region" description="Helical" evidence="2">
    <location>
        <begin position="20"/>
        <end position="40"/>
    </location>
</feature>
<keyword evidence="2" id="KW-0472">Membrane</keyword>
<proteinExistence type="predicted"/>
<dbReference type="OMA" id="YIFGISW"/>
<feature type="transmembrane region" description="Helical" evidence="2">
    <location>
        <begin position="356"/>
        <end position="381"/>
    </location>
</feature>
<keyword evidence="4" id="KW-1185">Reference proteome</keyword>
<evidence type="ECO:0000256" key="2">
    <source>
        <dbReference type="SAM" id="Phobius"/>
    </source>
</evidence>
<dbReference type="OrthoDB" id="4033420at2759"/>
<evidence type="ECO:0000313" key="3">
    <source>
        <dbReference type="EMBL" id="SCV99851.1"/>
    </source>
</evidence>
<keyword evidence="2" id="KW-0812">Transmembrane</keyword>
<sequence length="484" mass="54452">MARISYVASFFMPLVCSSKSYVSLLALLNIAALFALAYVLTQLLAAQYHDPSMFRPNSQDYFRTALLGFFSPFCLYFVKHFMLNLSPRFVLVGLIVDYPVNDLFCLLIVFCLAYPQVQDAHSYSLDDTTWHIIPKQSCVFGISWSLCELLLCLVESIYAYEELPSPESAQRQLELQLRQDEQDSARTDITLSKCVDVKRKSSHISENVYCHDPPDSPPGPASALAPAPAPAPASTPLLDPSYGSIRSDDAAAPESTVVVNFNDNSMSFLRDLETAGSASHSRTRHNPLYSGNIKYFPEITSVRDFLKQLFFSNLVIASNILLTVGQALISSMYFIYVPGHDNLFTSAVIYFGSRTFPFFLLSVVTPFTLLNFLVHLLLFFWKEDTPDSYDPLTKNTSNLDLRVHTSQPQSLQYITSDQLFVVNSIYTQDMLASDEDAGFKILHLFRKFMSTWRAMASHQSFILVGLTLWATSVFIFAIVSTIKH</sequence>
<dbReference type="EMBL" id="LT598489">
    <property type="protein sequence ID" value="SCV99851.1"/>
    <property type="molecule type" value="Genomic_DNA"/>
</dbReference>
<evidence type="ECO:0000256" key="1">
    <source>
        <dbReference type="SAM" id="MobiDB-lite"/>
    </source>
</evidence>
<protein>
    <submittedName>
        <fullName evidence="3">LAFE_0B03906g1_1</fullName>
    </submittedName>
</protein>
<reference evidence="4" key="1">
    <citation type="submission" date="2016-03" db="EMBL/GenBank/DDBJ databases">
        <authorList>
            <person name="Devillers H."/>
        </authorList>
    </citation>
    <scope>NUCLEOTIDE SEQUENCE [LARGE SCALE GENOMIC DNA]</scope>
</reference>
<dbReference type="AlphaFoldDB" id="A0A1G4M7M8"/>